<gene>
    <name evidence="3" type="ORF">MUN86_24085</name>
</gene>
<sequence>MKYFSTRTQSIFLLGATLSLASIVAQAQTVKPFTAGNYVVVRIGNGSAALTNAATATFLVEYSPTGTLVQEVPLPTTNTGSNFALNESGSATSDANLTRSADGRFLILTGYNSPLGTVSVANTAAATTNRVIGRIAADGTVNTTTRINDAFDTNNIRSAASLDGSSFYVVGANSGVRYLPLGNLGPTTALSTGSPTNLRTINFFGGNLYVGASSSSSYGVMQVGTGAPTAAGQALALLPGFLTDAGPSSFGFFCTDQSSAVPGIDVIYVADDRVPSSGTMSNGGGIEKWSFVGGTWTRNGTIGSATAAVRGLTGKVTGSVVTLVASGPGGLYTVEDASGYNAAPTTAVLPAAFATAPTNTVFRGVALSPVATALAVRSAFNKTEATAFPNPAQQYVTVRLTTGSAGHVAEVHDLMGRLQHTNVLPTSGQLDLSGLSAGTYLLSVDGRLVQRISKTE</sequence>
<keyword evidence="4" id="KW-1185">Reference proteome</keyword>
<feature type="signal peptide" evidence="1">
    <location>
        <begin position="1"/>
        <end position="27"/>
    </location>
</feature>
<dbReference type="InterPro" id="IPR026444">
    <property type="entry name" value="Secre_tail"/>
</dbReference>
<dbReference type="NCBIfam" id="TIGR04183">
    <property type="entry name" value="Por_Secre_tail"/>
    <property type="match status" value="1"/>
</dbReference>
<keyword evidence="3" id="KW-0614">Plasmid</keyword>
<protein>
    <submittedName>
        <fullName evidence="3">T9SS type A sorting domain-containing protein</fullName>
    </submittedName>
</protein>
<dbReference type="Proteomes" id="UP000830401">
    <property type="component" value="Plasmid unnamed1"/>
</dbReference>
<dbReference type="EMBL" id="CP095062">
    <property type="protein sequence ID" value="UOQ68587.1"/>
    <property type="molecule type" value="Genomic_DNA"/>
</dbReference>
<keyword evidence="1" id="KW-0732">Signal</keyword>
<name>A0ABY4GCT5_9BACT</name>
<organism evidence="3 4">
    <name type="scientific">Hymenobacter volaticus</name>
    <dbReference type="NCBI Taxonomy" id="2932254"/>
    <lineage>
        <taxon>Bacteria</taxon>
        <taxon>Pseudomonadati</taxon>
        <taxon>Bacteroidota</taxon>
        <taxon>Cytophagia</taxon>
        <taxon>Cytophagales</taxon>
        <taxon>Hymenobacteraceae</taxon>
        <taxon>Hymenobacter</taxon>
    </lineage>
</organism>
<dbReference type="RefSeq" id="WP_245125954.1">
    <property type="nucleotide sequence ID" value="NZ_CP095062.1"/>
</dbReference>
<evidence type="ECO:0000256" key="1">
    <source>
        <dbReference type="SAM" id="SignalP"/>
    </source>
</evidence>
<evidence type="ECO:0000259" key="2">
    <source>
        <dbReference type="Pfam" id="PF18962"/>
    </source>
</evidence>
<proteinExistence type="predicted"/>
<accession>A0ABY4GCT5</accession>
<feature type="domain" description="Secretion system C-terminal sorting" evidence="2">
    <location>
        <begin position="388"/>
        <end position="447"/>
    </location>
</feature>
<dbReference type="Pfam" id="PF18962">
    <property type="entry name" value="Por_Secre_tail"/>
    <property type="match status" value="1"/>
</dbReference>
<feature type="chain" id="PRO_5045464627" evidence="1">
    <location>
        <begin position="28"/>
        <end position="456"/>
    </location>
</feature>
<reference evidence="3" key="1">
    <citation type="submission" date="2022-04" db="EMBL/GenBank/DDBJ databases">
        <title>Hymenobacter sp. isolated from the air.</title>
        <authorList>
            <person name="Won M."/>
            <person name="Lee C.-M."/>
            <person name="Woen H.-Y."/>
            <person name="Kwon S.-W."/>
        </authorList>
    </citation>
    <scope>NUCLEOTIDE SEQUENCE</scope>
    <source>
        <strain evidence="3">5420S-77</strain>
        <plasmid evidence="3">unnamed1</plasmid>
    </source>
</reference>
<geneLocation type="plasmid" evidence="3 4">
    <name>unnamed1</name>
</geneLocation>
<evidence type="ECO:0000313" key="4">
    <source>
        <dbReference type="Proteomes" id="UP000830401"/>
    </source>
</evidence>
<evidence type="ECO:0000313" key="3">
    <source>
        <dbReference type="EMBL" id="UOQ68587.1"/>
    </source>
</evidence>